<dbReference type="EMBL" id="FTNK01000004">
    <property type="protein sequence ID" value="SIQ83322.1"/>
    <property type="molecule type" value="Genomic_DNA"/>
</dbReference>
<evidence type="ECO:0000313" key="2">
    <source>
        <dbReference type="Proteomes" id="UP000186666"/>
    </source>
</evidence>
<organism evidence="1 2">
    <name type="scientific">Paenibacillus macquariensis</name>
    <dbReference type="NCBI Taxonomy" id="948756"/>
    <lineage>
        <taxon>Bacteria</taxon>
        <taxon>Bacillati</taxon>
        <taxon>Bacillota</taxon>
        <taxon>Bacilli</taxon>
        <taxon>Bacillales</taxon>
        <taxon>Paenibacillaceae</taxon>
        <taxon>Paenibacillus</taxon>
    </lineage>
</organism>
<dbReference type="RefSeq" id="WP_068585356.1">
    <property type="nucleotide sequence ID" value="NZ_FTNK01000004.1"/>
</dbReference>
<proteinExistence type="predicted"/>
<keyword evidence="2" id="KW-1185">Reference proteome</keyword>
<comment type="caution">
    <text evidence="1">The sequence shown here is derived from an EMBL/GenBank/DDBJ whole genome shotgun (WGS) entry which is preliminary data.</text>
</comment>
<protein>
    <submittedName>
        <fullName evidence="1">Uncharacterized protein</fullName>
    </submittedName>
</protein>
<name>A0ABY1JVE0_9BACL</name>
<accession>A0ABY1JVE0</accession>
<evidence type="ECO:0000313" key="1">
    <source>
        <dbReference type="EMBL" id="SIQ83322.1"/>
    </source>
</evidence>
<dbReference type="Proteomes" id="UP000186666">
    <property type="component" value="Unassembled WGS sequence"/>
</dbReference>
<gene>
    <name evidence="1" type="ORF">SAMN05421578_104262</name>
</gene>
<sequence>MGYYIFRNKKMPWGDYGNTLLVGYAFPSEDNANEILIERAGPFVPPVYTWASLLLVSDSFKKKLEKSDLSGFRFQETIFKKIVHIDWMKWDQEAAEPKIYPSGGEPENYIAKRKHNTEVAEKMEAIWCLQLDNETLIGRKQRNVSSRDELFIIENTWTGSDIFTSRGKGHIYFTEKAKQWFNEQADGFVNFESFNSKIATQAEIDAANDYLKPVQTKIDPYAHFTEKDWKVYQKYIEHAKKWMAKSKTDKTEKSIKTSLTKAIENFKNAEKIRPLGKKEQQLFNQITK</sequence>
<reference evidence="1 2" key="1">
    <citation type="submission" date="2017-01" db="EMBL/GenBank/DDBJ databases">
        <authorList>
            <person name="Varghese N."/>
            <person name="Submissions S."/>
        </authorList>
    </citation>
    <scope>NUCLEOTIDE SEQUENCE [LARGE SCALE GENOMIC DNA]</scope>
    <source>
        <strain evidence="1 2">ATCC 23464</strain>
    </source>
</reference>